<dbReference type="GO" id="GO:0016560">
    <property type="term" value="P:protein import into peroxisome matrix, docking"/>
    <property type="evidence" value="ECO:0007669"/>
    <property type="project" value="TreeGrafter"/>
</dbReference>
<protein>
    <submittedName>
        <fullName evidence="7">TPR-like protein</fullName>
    </submittedName>
</protein>
<comment type="subcellular location">
    <subcellularLocation>
        <location evidence="1">Cytoplasm</location>
    </subcellularLocation>
</comment>
<dbReference type="OrthoDB" id="10006023at2759"/>
<evidence type="ECO:0000256" key="5">
    <source>
        <dbReference type="ARBA" id="ARBA00022803"/>
    </source>
</evidence>
<dbReference type="PANTHER" id="PTHR10130:SF9">
    <property type="entry name" value="PEROXISOMAL TARGETING SIGNAL RECEPTOR"/>
    <property type="match status" value="1"/>
</dbReference>
<dbReference type="FunCoup" id="A0A165JLG0">
    <property type="interactions" value="89"/>
</dbReference>
<dbReference type="Gene3D" id="1.25.40.10">
    <property type="entry name" value="Tetratricopeptide repeat domain"/>
    <property type="match status" value="1"/>
</dbReference>
<comment type="similarity">
    <text evidence="2">Belongs to the peroxisomal targeting signal receptor family.</text>
</comment>
<dbReference type="InParanoid" id="A0A165JLG0"/>
<dbReference type="Proteomes" id="UP000077266">
    <property type="component" value="Unassembled WGS sequence"/>
</dbReference>
<keyword evidence="8" id="KW-1185">Reference proteome</keyword>
<reference evidence="7 8" key="1">
    <citation type="journal article" date="2016" name="Mol. Biol. Evol.">
        <title>Comparative Genomics of Early-Diverging Mushroom-Forming Fungi Provides Insights into the Origins of Lignocellulose Decay Capabilities.</title>
        <authorList>
            <person name="Nagy L.G."/>
            <person name="Riley R."/>
            <person name="Tritt A."/>
            <person name="Adam C."/>
            <person name="Daum C."/>
            <person name="Floudas D."/>
            <person name="Sun H."/>
            <person name="Yadav J.S."/>
            <person name="Pangilinan J."/>
            <person name="Larsson K.H."/>
            <person name="Matsuura K."/>
            <person name="Barry K."/>
            <person name="Labutti K."/>
            <person name="Kuo R."/>
            <person name="Ohm R.A."/>
            <person name="Bhattacharya S.S."/>
            <person name="Shirouzu T."/>
            <person name="Yoshinaga Y."/>
            <person name="Martin F.M."/>
            <person name="Grigoriev I.V."/>
            <person name="Hibbett D.S."/>
        </authorList>
    </citation>
    <scope>NUCLEOTIDE SEQUENCE [LARGE SCALE GENOMIC DNA]</scope>
    <source>
        <strain evidence="7 8">HHB12029</strain>
    </source>
</reference>
<keyword evidence="3" id="KW-0963">Cytoplasm</keyword>
<dbReference type="GO" id="GO:0005778">
    <property type="term" value="C:peroxisomal membrane"/>
    <property type="evidence" value="ECO:0007669"/>
    <property type="project" value="TreeGrafter"/>
</dbReference>
<dbReference type="PROSITE" id="PS50005">
    <property type="entry name" value="TPR"/>
    <property type="match status" value="3"/>
</dbReference>
<evidence type="ECO:0000256" key="2">
    <source>
        <dbReference type="ARBA" id="ARBA00005348"/>
    </source>
</evidence>
<feature type="repeat" description="TPR" evidence="6">
    <location>
        <begin position="544"/>
        <end position="577"/>
    </location>
</feature>
<evidence type="ECO:0000313" key="7">
    <source>
        <dbReference type="EMBL" id="KZV95018.1"/>
    </source>
</evidence>
<sequence>MSMQALISGAECATTSNPLSQVLKHAEGDRSIQRVRVTAGPSSSLYRLPPSSSQAPSAADLAAARQFFEQQQQQSRGPALPSFDVERLRNMNMSPGGHATPPPAAVDMAGAWQGAARPTFSPQLTPGGSHAAWASEFELHRQTASPSAQTAEPMYRPSAFMSQRQFQPYMPMQSWTPPVAVSGKGKGRMTDADFDAAFAALSTHSSAKIEEVDELTEGLQDASLQDNDYMSEFQKSWEEVKKNAANNPLSQPAAEELARWEAQFNQLNSESRLDDDLDYDKQLQEAYEQSFNQYDIHEPGVRIGEDGVPDFGAYQFEQDNKYMVEDAQSRSFLAEARDLLANNGSLTEAALLLEAAIQKGDTGKGGYEAWVLLGETRSMDEREEAAMKALAEGTRLAAEAGDPTQGLMSLAISYTNESYERASYNTLLRWLKARYPGVEVPPPSDMQSPWALHAQVQDAFLAVARGQHTSGAAVDPELQIGLGVLFYTDSQFDKAQDCFETALGANPNDYLLWNRLGSCLSNGSKPEEALGAYRQALELRPTYTRAIYNVGVACLNIGAYEEAAKHFLSALAMQETGNGGADGAGNDKSAQLWTTLQRCFTYMNRNDLAEMARKAAPVNSFRLEGFDF</sequence>
<dbReference type="GO" id="GO:0005829">
    <property type="term" value="C:cytosol"/>
    <property type="evidence" value="ECO:0007669"/>
    <property type="project" value="TreeGrafter"/>
</dbReference>
<evidence type="ECO:0000256" key="4">
    <source>
        <dbReference type="ARBA" id="ARBA00022737"/>
    </source>
</evidence>
<dbReference type="AlphaFoldDB" id="A0A165JLG0"/>
<dbReference type="EMBL" id="KV425964">
    <property type="protein sequence ID" value="KZV95018.1"/>
    <property type="molecule type" value="Genomic_DNA"/>
</dbReference>
<evidence type="ECO:0000256" key="6">
    <source>
        <dbReference type="PROSITE-ProRule" id="PRU00339"/>
    </source>
</evidence>
<dbReference type="SMART" id="SM00028">
    <property type="entry name" value="TPR"/>
    <property type="match status" value="4"/>
</dbReference>
<proteinExistence type="inferred from homology"/>
<feature type="repeat" description="TPR" evidence="6">
    <location>
        <begin position="476"/>
        <end position="509"/>
    </location>
</feature>
<dbReference type="InterPro" id="IPR019734">
    <property type="entry name" value="TPR_rpt"/>
</dbReference>
<dbReference type="InterPro" id="IPR011990">
    <property type="entry name" value="TPR-like_helical_dom_sf"/>
</dbReference>
<dbReference type="PANTHER" id="PTHR10130">
    <property type="entry name" value="PEROXISOMAL TARGETING SIGNAL 1 RECEPTOR PEX5"/>
    <property type="match status" value="1"/>
</dbReference>
<dbReference type="InterPro" id="IPR024111">
    <property type="entry name" value="PEX5/PEX5L"/>
</dbReference>
<gene>
    <name evidence="7" type="ORF">EXIGLDRAFT_739810</name>
</gene>
<name>A0A165JLG0_EXIGL</name>
<accession>A0A165JLG0</accession>
<keyword evidence="4" id="KW-0677">Repeat</keyword>
<dbReference type="GO" id="GO:0005052">
    <property type="term" value="F:peroxisome matrix targeting signal-1 binding"/>
    <property type="evidence" value="ECO:0007669"/>
    <property type="project" value="TreeGrafter"/>
</dbReference>
<feature type="repeat" description="TPR" evidence="6">
    <location>
        <begin position="510"/>
        <end position="543"/>
    </location>
</feature>
<evidence type="ECO:0000256" key="3">
    <source>
        <dbReference type="ARBA" id="ARBA00022490"/>
    </source>
</evidence>
<evidence type="ECO:0000256" key="1">
    <source>
        <dbReference type="ARBA" id="ARBA00004496"/>
    </source>
</evidence>
<keyword evidence="5 6" id="KW-0802">TPR repeat</keyword>
<organism evidence="7 8">
    <name type="scientific">Exidia glandulosa HHB12029</name>
    <dbReference type="NCBI Taxonomy" id="1314781"/>
    <lineage>
        <taxon>Eukaryota</taxon>
        <taxon>Fungi</taxon>
        <taxon>Dikarya</taxon>
        <taxon>Basidiomycota</taxon>
        <taxon>Agaricomycotina</taxon>
        <taxon>Agaricomycetes</taxon>
        <taxon>Auriculariales</taxon>
        <taxon>Exidiaceae</taxon>
        <taxon>Exidia</taxon>
    </lineage>
</organism>
<evidence type="ECO:0000313" key="8">
    <source>
        <dbReference type="Proteomes" id="UP000077266"/>
    </source>
</evidence>
<dbReference type="Pfam" id="PF13432">
    <property type="entry name" value="TPR_16"/>
    <property type="match status" value="1"/>
</dbReference>
<dbReference type="SUPFAM" id="SSF48452">
    <property type="entry name" value="TPR-like"/>
    <property type="match status" value="1"/>
</dbReference>
<dbReference type="STRING" id="1314781.A0A165JLG0"/>